<evidence type="ECO:0000313" key="2">
    <source>
        <dbReference type="EMBL" id="KFL29063.1"/>
    </source>
</evidence>
<accession>A0A087LWR0</accession>
<proteinExistence type="predicted"/>
<keyword evidence="3" id="KW-1185">Reference proteome</keyword>
<dbReference type="STRING" id="46914.JP75_24065"/>
<reference evidence="2 3" key="1">
    <citation type="submission" date="2014-08" db="EMBL/GenBank/DDBJ databases">
        <authorList>
            <person name="Hassan Y.I."/>
            <person name="Lepp D."/>
            <person name="Zhou T."/>
        </authorList>
    </citation>
    <scope>NUCLEOTIDE SEQUENCE [LARGE SCALE GENOMIC DNA]</scope>
    <source>
        <strain evidence="2 3">IFO13584</strain>
    </source>
</reference>
<dbReference type="AlphaFoldDB" id="A0A087LWR0"/>
<organism evidence="2 3">
    <name type="scientific">Devosia riboflavina</name>
    <dbReference type="NCBI Taxonomy" id="46914"/>
    <lineage>
        <taxon>Bacteria</taxon>
        <taxon>Pseudomonadati</taxon>
        <taxon>Pseudomonadota</taxon>
        <taxon>Alphaproteobacteria</taxon>
        <taxon>Hyphomicrobiales</taxon>
        <taxon>Devosiaceae</taxon>
        <taxon>Devosia</taxon>
    </lineage>
</organism>
<comment type="caution">
    <text evidence="2">The sequence shown here is derived from an EMBL/GenBank/DDBJ whole genome shotgun (WGS) entry which is preliminary data.</text>
</comment>
<dbReference type="InterPro" id="IPR018656">
    <property type="entry name" value="DUF2087"/>
</dbReference>
<name>A0A087LWR0_9HYPH</name>
<dbReference type="Pfam" id="PF09860">
    <property type="entry name" value="DUF2087"/>
    <property type="match status" value="1"/>
</dbReference>
<protein>
    <recommendedName>
        <fullName evidence="1">DUF2087 domain-containing protein</fullName>
    </recommendedName>
</protein>
<dbReference type="RefSeq" id="WP_035087325.1">
    <property type="nucleotide sequence ID" value="NZ_JQGC01000033.1"/>
</dbReference>
<dbReference type="EMBL" id="JQGC01000033">
    <property type="protein sequence ID" value="KFL29063.1"/>
    <property type="molecule type" value="Genomic_DNA"/>
</dbReference>
<evidence type="ECO:0000313" key="3">
    <source>
        <dbReference type="Proteomes" id="UP000028981"/>
    </source>
</evidence>
<feature type="domain" description="DUF2087" evidence="1">
    <location>
        <begin position="93"/>
        <end position="162"/>
    </location>
</feature>
<dbReference type="Proteomes" id="UP000028981">
    <property type="component" value="Unassembled WGS sequence"/>
</dbReference>
<sequence length="185" mass="20942">MSREIHALTIADLSAFARALREALAQREAPPRERTAPLGHVEMLNLLSKSAGYKNYQHFRAESDAAEQVAPAPKADSELIERVARHFDERGVLMRWPAKNSLQPLCLWALWSRMEAGRIYSDAEMTALLTAWASFGDHALLRRALVSLGYAVRSKDGRIYQRIEQKPPVELSPLLRRVRRAEEVA</sequence>
<gene>
    <name evidence="2" type="ORF">JP75_24065</name>
</gene>
<evidence type="ECO:0000259" key="1">
    <source>
        <dbReference type="Pfam" id="PF09860"/>
    </source>
</evidence>
<dbReference type="OrthoDB" id="6867569at2"/>